<comment type="caution">
    <text evidence="1">The sequence shown here is derived from an EMBL/GenBank/DDBJ whole genome shotgun (WGS) entry which is preliminary data.</text>
</comment>
<evidence type="ECO:0000313" key="1">
    <source>
        <dbReference type="EMBL" id="KAA1418803.1"/>
    </source>
</evidence>
<evidence type="ECO:0000313" key="2">
    <source>
        <dbReference type="Proteomes" id="UP000325003"/>
    </source>
</evidence>
<accession>A0A5B1LDJ3</accession>
<reference evidence="1 2" key="1">
    <citation type="submission" date="2019-09" db="EMBL/GenBank/DDBJ databases">
        <title>Nocardioides panacisoli sp. nov., isolated from the soil of a ginseng field.</title>
        <authorList>
            <person name="Cho C."/>
        </authorList>
    </citation>
    <scope>NUCLEOTIDE SEQUENCE [LARGE SCALE GENOMIC DNA]</scope>
    <source>
        <strain evidence="1 2">BN130099</strain>
    </source>
</reference>
<organism evidence="1 2">
    <name type="scientific">Nocardioides humilatus</name>
    <dbReference type="NCBI Taxonomy" id="2607660"/>
    <lineage>
        <taxon>Bacteria</taxon>
        <taxon>Bacillati</taxon>
        <taxon>Actinomycetota</taxon>
        <taxon>Actinomycetes</taxon>
        <taxon>Propionibacteriales</taxon>
        <taxon>Nocardioidaceae</taxon>
        <taxon>Nocardioides</taxon>
    </lineage>
</organism>
<dbReference type="RefSeq" id="WP_149728143.1">
    <property type="nucleotide sequence ID" value="NZ_VUJV01000003.1"/>
</dbReference>
<protein>
    <submittedName>
        <fullName evidence="1">Uncharacterized protein</fullName>
    </submittedName>
</protein>
<dbReference type="EMBL" id="VUJV01000003">
    <property type="protein sequence ID" value="KAA1418803.1"/>
    <property type="molecule type" value="Genomic_DNA"/>
</dbReference>
<reference evidence="1 2" key="2">
    <citation type="submission" date="2019-09" db="EMBL/GenBank/DDBJ databases">
        <authorList>
            <person name="Jin C."/>
        </authorList>
    </citation>
    <scope>NUCLEOTIDE SEQUENCE [LARGE SCALE GENOMIC DNA]</scope>
    <source>
        <strain evidence="1 2">BN130099</strain>
    </source>
</reference>
<name>A0A5B1LDJ3_9ACTN</name>
<dbReference type="AlphaFoldDB" id="A0A5B1LDJ3"/>
<gene>
    <name evidence="1" type="ORF">F0U44_09955</name>
</gene>
<proteinExistence type="predicted"/>
<keyword evidence="2" id="KW-1185">Reference proteome</keyword>
<sequence>MPWFYDMPWSEEGDRHHLVFVNQQYDYLAGISWSPTDNDYALWGADDEAGLLALLQEWSPTGEWTLAKFLDLARTRLPELDEQRRRRG</sequence>
<dbReference type="Proteomes" id="UP000325003">
    <property type="component" value="Unassembled WGS sequence"/>
</dbReference>